<keyword evidence="2" id="KW-1185">Reference proteome</keyword>
<organism evidence="1">
    <name type="scientific">Oryza brachyantha</name>
    <name type="common">malo sina</name>
    <dbReference type="NCBI Taxonomy" id="4533"/>
    <lineage>
        <taxon>Eukaryota</taxon>
        <taxon>Viridiplantae</taxon>
        <taxon>Streptophyta</taxon>
        <taxon>Embryophyta</taxon>
        <taxon>Tracheophyta</taxon>
        <taxon>Spermatophyta</taxon>
        <taxon>Magnoliopsida</taxon>
        <taxon>Liliopsida</taxon>
        <taxon>Poales</taxon>
        <taxon>Poaceae</taxon>
        <taxon>BOP clade</taxon>
        <taxon>Oryzoideae</taxon>
        <taxon>Oryzeae</taxon>
        <taxon>Oryzinae</taxon>
        <taxon>Oryza</taxon>
    </lineage>
</organism>
<reference evidence="1" key="2">
    <citation type="submission" date="2013-04" db="UniProtKB">
        <authorList>
            <consortium name="EnsemblPlants"/>
        </authorList>
    </citation>
    <scope>IDENTIFICATION</scope>
</reference>
<dbReference type="Gramene" id="OB04G17790.1">
    <property type="protein sequence ID" value="OB04G17790.1"/>
    <property type="gene ID" value="OB04G17790"/>
</dbReference>
<evidence type="ECO:0000313" key="2">
    <source>
        <dbReference type="Proteomes" id="UP000006038"/>
    </source>
</evidence>
<name>J3LXA4_ORYBR</name>
<reference evidence="1" key="1">
    <citation type="journal article" date="2013" name="Nat. Commun.">
        <title>Whole-genome sequencing of Oryza brachyantha reveals mechanisms underlying Oryza genome evolution.</title>
        <authorList>
            <person name="Chen J."/>
            <person name="Huang Q."/>
            <person name="Gao D."/>
            <person name="Wang J."/>
            <person name="Lang Y."/>
            <person name="Liu T."/>
            <person name="Li B."/>
            <person name="Bai Z."/>
            <person name="Luis Goicoechea J."/>
            <person name="Liang C."/>
            <person name="Chen C."/>
            <person name="Zhang W."/>
            <person name="Sun S."/>
            <person name="Liao Y."/>
            <person name="Zhang X."/>
            <person name="Yang L."/>
            <person name="Song C."/>
            <person name="Wang M."/>
            <person name="Shi J."/>
            <person name="Liu G."/>
            <person name="Liu J."/>
            <person name="Zhou H."/>
            <person name="Zhou W."/>
            <person name="Yu Q."/>
            <person name="An N."/>
            <person name="Chen Y."/>
            <person name="Cai Q."/>
            <person name="Wang B."/>
            <person name="Liu B."/>
            <person name="Min J."/>
            <person name="Huang Y."/>
            <person name="Wu H."/>
            <person name="Li Z."/>
            <person name="Zhang Y."/>
            <person name="Yin Y."/>
            <person name="Song W."/>
            <person name="Jiang J."/>
            <person name="Jackson S.A."/>
            <person name="Wing R.A."/>
            <person name="Wang J."/>
            <person name="Chen M."/>
        </authorList>
    </citation>
    <scope>NUCLEOTIDE SEQUENCE [LARGE SCALE GENOMIC DNA]</scope>
    <source>
        <strain evidence="1">cv. IRGC 101232</strain>
    </source>
</reference>
<dbReference type="Proteomes" id="UP000006038">
    <property type="component" value="Chromosome 4"/>
</dbReference>
<protein>
    <submittedName>
        <fullName evidence="1">Uncharacterized protein</fullName>
    </submittedName>
</protein>
<sequence>QKERQPVYSIKKTGANTKSLKRGVKAILDFKIWARTKLSLLLHIYCLVFSSKHPEDG</sequence>
<proteinExistence type="predicted"/>
<accession>J3LXA4</accession>
<evidence type="ECO:0000313" key="1">
    <source>
        <dbReference type="EnsemblPlants" id="OB04G17790.1"/>
    </source>
</evidence>
<dbReference type="HOGENOM" id="CLU_3002665_0_0_1"/>
<dbReference type="AlphaFoldDB" id="J3LXA4"/>
<dbReference type="EnsemblPlants" id="OB04G17790.1">
    <property type="protein sequence ID" value="OB04G17790.1"/>
    <property type="gene ID" value="OB04G17790"/>
</dbReference>